<keyword evidence="3" id="KW-1185">Reference proteome</keyword>
<evidence type="ECO:0000313" key="3">
    <source>
        <dbReference type="Proteomes" id="UP000054564"/>
    </source>
</evidence>
<evidence type="ECO:0000313" key="2">
    <source>
        <dbReference type="EMBL" id="KNE89806.1"/>
    </source>
</evidence>
<reference evidence="3" key="1">
    <citation type="submission" date="2014-03" db="EMBL/GenBank/DDBJ databases">
        <title>The Genome Sequence of Puccinia striiformis f. sp. tritici PST-78.</title>
        <authorList>
            <consortium name="The Broad Institute Genome Sequencing Platform"/>
            <person name="Cuomo C."/>
            <person name="Hulbert S."/>
            <person name="Chen X."/>
            <person name="Walker B."/>
            <person name="Young S.K."/>
            <person name="Zeng Q."/>
            <person name="Gargeya S."/>
            <person name="Fitzgerald M."/>
            <person name="Haas B."/>
            <person name="Abouelleil A."/>
            <person name="Alvarado L."/>
            <person name="Arachchi H.M."/>
            <person name="Berlin A.M."/>
            <person name="Chapman S.B."/>
            <person name="Goldberg J."/>
            <person name="Griggs A."/>
            <person name="Gujja S."/>
            <person name="Hansen M."/>
            <person name="Howarth C."/>
            <person name="Imamovic A."/>
            <person name="Larimer J."/>
            <person name="McCowan C."/>
            <person name="Montmayeur A."/>
            <person name="Murphy C."/>
            <person name="Neiman D."/>
            <person name="Pearson M."/>
            <person name="Priest M."/>
            <person name="Roberts A."/>
            <person name="Saif S."/>
            <person name="Shea T."/>
            <person name="Sisk P."/>
            <person name="Sykes S."/>
            <person name="Wortman J."/>
            <person name="Nusbaum C."/>
            <person name="Birren B."/>
        </authorList>
    </citation>
    <scope>NUCLEOTIDE SEQUENCE [LARGE SCALE GENOMIC DNA]</scope>
    <source>
        <strain evidence="3">race PST-78</strain>
    </source>
</reference>
<evidence type="ECO:0000256" key="1">
    <source>
        <dbReference type="SAM" id="MobiDB-lite"/>
    </source>
</evidence>
<sequence length="103" mass="11187">MARNGQGGLHELTASANLPRMTAHPSQDRVRLRDSNSATEFGLVGDSLGVPGPPDCKPKTSLQGWYRAAQEGPLKGVLQPIIELPKLPKLPRAPLIRYTTHKI</sequence>
<comment type="caution">
    <text evidence="2">The sequence shown here is derived from an EMBL/GenBank/DDBJ whole genome shotgun (WGS) entry which is preliminary data.</text>
</comment>
<protein>
    <submittedName>
        <fullName evidence="2">Uncharacterized protein</fullName>
    </submittedName>
</protein>
<gene>
    <name evidence="2" type="ORF">PSTG_16737</name>
</gene>
<feature type="region of interest" description="Disordered" evidence="1">
    <location>
        <begin position="1"/>
        <end position="38"/>
    </location>
</feature>
<organism evidence="2 3">
    <name type="scientific">Puccinia striiformis f. sp. tritici PST-78</name>
    <dbReference type="NCBI Taxonomy" id="1165861"/>
    <lineage>
        <taxon>Eukaryota</taxon>
        <taxon>Fungi</taxon>
        <taxon>Dikarya</taxon>
        <taxon>Basidiomycota</taxon>
        <taxon>Pucciniomycotina</taxon>
        <taxon>Pucciniomycetes</taxon>
        <taxon>Pucciniales</taxon>
        <taxon>Pucciniaceae</taxon>
        <taxon>Puccinia</taxon>
    </lineage>
</organism>
<accession>A0A0L0USA9</accession>
<dbReference type="Proteomes" id="UP000054564">
    <property type="component" value="Unassembled WGS sequence"/>
</dbReference>
<dbReference type="AlphaFoldDB" id="A0A0L0USA9"/>
<dbReference type="EMBL" id="AJIL01000297">
    <property type="protein sequence ID" value="KNE89806.1"/>
    <property type="molecule type" value="Genomic_DNA"/>
</dbReference>
<proteinExistence type="predicted"/>
<name>A0A0L0USA9_9BASI</name>